<dbReference type="Pfam" id="PF11604">
    <property type="entry name" value="CusF_Ec"/>
    <property type="match status" value="1"/>
</dbReference>
<proteinExistence type="predicted"/>
<dbReference type="EMBL" id="CP101700">
    <property type="protein sequence ID" value="UUC20702.1"/>
    <property type="molecule type" value="Genomic_DNA"/>
</dbReference>
<evidence type="ECO:0000256" key="1">
    <source>
        <dbReference type="SAM" id="SignalP"/>
    </source>
</evidence>
<protein>
    <submittedName>
        <fullName evidence="2">Copper-binding protein</fullName>
    </submittedName>
</protein>
<evidence type="ECO:0000313" key="3">
    <source>
        <dbReference type="Proteomes" id="UP001058744"/>
    </source>
</evidence>
<dbReference type="AlphaFoldDB" id="A0AAJ5I2H8"/>
<feature type="chain" id="PRO_5042505189" evidence="1">
    <location>
        <begin position="21"/>
        <end position="113"/>
    </location>
</feature>
<dbReference type="InterPro" id="IPR042230">
    <property type="entry name" value="CusF_sf"/>
</dbReference>
<reference evidence="2" key="1">
    <citation type="submission" date="2022-07" db="EMBL/GenBank/DDBJ databases">
        <title>Complete genome of MD9.</title>
        <authorList>
            <person name="Cao G."/>
        </authorList>
    </citation>
    <scope>NUCLEOTIDE SEQUENCE</scope>
    <source>
        <strain evidence="2">MD9</strain>
    </source>
</reference>
<dbReference type="Gene3D" id="2.40.50.320">
    <property type="entry name" value="Copper binding periplasmic protein CusF"/>
    <property type="match status" value="1"/>
</dbReference>
<evidence type="ECO:0000313" key="2">
    <source>
        <dbReference type="EMBL" id="UUC20702.1"/>
    </source>
</evidence>
<gene>
    <name evidence="2" type="ORF">NOV18_09570</name>
</gene>
<accession>A0AAJ5I2H8</accession>
<dbReference type="InterPro" id="IPR021647">
    <property type="entry name" value="CusF_Ec"/>
</dbReference>
<name>A0AAJ5I2H8_9PSED</name>
<organism evidence="2 3">
    <name type="scientific">Pseudomonas asiatica</name>
    <dbReference type="NCBI Taxonomy" id="2219225"/>
    <lineage>
        <taxon>Bacteria</taxon>
        <taxon>Pseudomonadati</taxon>
        <taxon>Pseudomonadota</taxon>
        <taxon>Gammaproteobacteria</taxon>
        <taxon>Pseudomonadales</taxon>
        <taxon>Pseudomonadaceae</taxon>
        <taxon>Pseudomonas</taxon>
    </lineage>
</organism>
<feature type="signal peptide" evidence="1">
    <location>
        <begin position="1"/>
        <end position="20"/>
    </location>
</feature>
<dbReference type="RefSeq" id="WP_110996594.1">
    <property type="nucleotide sequence ID" value="NZ_CP101700.1"/>
</dbReference>
<dbReference type="Proteomes" id="UP001058744">
    <property type="component" value="Chromosome"/>
</dbReference>
<keyword evidence="1" id="KW-0732">Signal</keyword>
<sequence length="113" mass="12010">MKKLYLSVALLFAFASGAQAQDSMAGMNMDGMDMKEAQAAPAAHAEGMVKAIDAQGGKVTLMHGPVAALKWPAMTMGFKATAQQLEKLKVGDKVAFDFRMDGSSATIIDIRKE</sequence>